<name>M0N450_9EURY</name>
<evidence type="ECO:0000313" key="2">
    <source>
        <dbReference type="EMBL" id="EMA52717.1"/>
    </source>
</evidence>
<keyword evidence="1" id="KW-0812">Transmembrane</keyword>
<evidence type="ECO:0000313" key="3">
    <source>
        <dbReference type="Proteomes" id="UP000011625"/>
    </source>
</evidence>
<dbReference type="AlphaFoldDB" id="M0N450"/>
<keyword evidence="1" id="KW-0472">Membrane</keyword>
<proteinExistence type="predicted"/>
<dbReference type="EMBL" id="AOME01000053">
    <property type="protein sequence ID" value="EMA52717.1"/>
    <property type="molecule type" value="Genomic_DNA"/>
</dbReference>
<dbReference type="STRING" id="1227456.C450_09628"/>
<gene>
    <name evidence="2" type="ORF">C450_09628</name>
</gene>
<feature type="transmembrane region" description="Helical" evidence="1">
    <location>
        <begin position="78"/>
        <end position="98"/>
    </location>
</feature>
<dbReference type="PATRIC" id="fig|1227456.3.peg.1941"/>
<organism evidence="2 3">
    <name type="scientific">Halococcus salifodinae DSM 8989</name>
    <dbReference type="NCBI Taxonomy" id="1227456"/>
    <lineage>
        <taxon>Archaea</taxon>
        <taxon>Methanobacteriati</taxon>
        <taxon>Methanobacteriota</taxon>
        <taxon>Stenosarchaea group</taxon>
        <taxon>Halobacteria</taxon>
        <taxon>Halobacteriales</taxon>
        <taxon>Halococcaceae</taxon>
        <taxon>Halococcus</taxon>
    </lineage>
</organism>
<evidence type="ECO:0000256" key="1">
    <source>
        <dbReference type="SAM" id="Phobius"/>
    </source>
</evidence>
<reference evidence="2 3" key="1">
    <citation type="journal article" date="2014" name="PLoS Genet.">
        <title>Phylogenetically driven sequencing of extremely halophilic archaea reveals strategies for static and dynamic osmo-response.</title>
        <authorList>
            <person name="Becker E.A."/>
            <person name="Seitzer P.M."/>
            <person name="Tritt A."/>
            <person name="Larsen D."/>
            <person name="Krusor M."/>
            <person name="Yao A.I."/>
            <person name="Wu D."/>
            <person name="Madern D."/>
            <person name="Eisen J.A."/>
            <person name="Darling A.E."/>
            <person name="Facciotti M.T."/>
        </authorList>
    </citation>
    <scope>NUCLEOTIDE SEQUENCE [LARGE SCALE GENOMIC DNA]</scope>
    <source>
        <strain evidence="2 3">DSM 8989</strain>
    </source>
</reference>
<keyword evidence="3" id="KW-1185">Reference proteome</keyword>
<protein>
    <submittedName>
        <fullName evidence="2">Peptidase M48 Ste24p</fullName>
    </submittedName>
</protein>
<dbReference type="RefSeq" id="WP_005042987.1">
    <property type="nucleotide sequence ID" value="NZ_AOME01000053.1"/>
</dbReference>
<accession>M0N450</accession>
<dbReference type="Proteomes" id="UP000011625">
    <property type="component" value="Unassembled WGS sequence"/>
</dbReference>
<comment type="caution">
    <text evidence="2">The sequence shown here is derived from an EMBL/GenBank/DDBJ whole genome shotgun (WGS) entry which is preliminary data.</text>
</comment>
<sequence>MSESVLADGLQNRADAMFLDHTSGDDADSDGNTDDDSERGPVKSVLRVVIFGPLLVLGVVLLPVVIVLTVIAGPPNQIIGMALSVIAVFMKYLSRFAVSILSRARESVTDRTAATVIGSPMALASALRTLDDRIAETPSEDLRESSSLSTLSILPLEPVEATVFVPSEVDGIKQSINTVRSSRYIVTQQFLEPVVR</sequence>
<keyword evidence="1" id="KW-1133">Transmembrane helix</keyword>
<feature type="transmembrane region" description="Helical" evidence="1">
    <location>
        <begin position="48"/>
        <end position="72"/>
    </location>
</feature>